<accession>A0ABD2KXR2</accession>
<comment type="caution">
    <text evidence="3">The sequence shown here is derived from an EMBL/GenBank/DDBJ whole genome shotgun (WGS) entry which is preliminary data.</text>
</comment>
<proteinExistence type="predicted"/>
<feature type="region of interest" description="Disordered" evidence="2">
    <location>
        <begin position="344"/>
        <end position="404"/>
    </location>
</feature>
<dbReference type="EMBL" id="JBICBT010000606">
    <property type="protein sequence ID" value="KAL3107767.1"/>
    <property type="molecule type" value="Genomic_DNA"/>
</dbReference>
<feature type="region of interest" description="Disordered" evidence="2">
    <location>
        <begin position="135"/>
        <end position="168"/>
    </location>
</feature>
<gene>
    <name evidence="3" type="ORF">niasHT_018090</name>
</gene>
<keyword evidence="1" id="KW-0175">Coiled coil</keyword>
<evidence type="ECO:0000256" key="2">
    <source>
        <dbReference type="SAM" id="MobiDB-lite"/>
    </source>
</evidence>
<reference evidence="3 4" key="1">
    <citation type="submission" date="2024-10" db="EMBL/GenBank/DDBJ databases">
        <authorList>
            <person name="Kim D."/>
        </authorList>
    </citation>
    <scope>NUCLEOTIDE SEQUENCE [LARGE SCALE GENOMIC DNA]</scope>
    <source>
        <strain evidence="3">BH-2024</strain>
    </source>
</reference>
<evidence type="ECO:0000313" key="3">
    <source>
        <dbReference type="EMBL" id="KAL3107767.1"/>
    </source>
</evidence>
<feature type="coiled-coil region" evidence="1">
    <location>
        <begin position="35"/>
        <end position="64"/>
    </location>
</feature>
<evidence type="ECO:0000256" key="1">
    <source>
        <dbReference type="SAM" id="Coils"/>
    </source>
</evidence>
<name>A0ABD2KXR2_9BILA</name>
<dbReference type="Proteomes" id="UP001620626">
    <property type="component" value="Unassembled WGS sequence"/>
</dbReference>
<organism evidence="3 4">
    <name type="scientific">Heterodera trifolii</name>
    <dbReference type="NCBI Taxonomy" id="157864"/>
    <lineage>
        <taxon>Eukaryota</taxon>
        <taxon>Metazoa</taxon>
        <taxon>Ecdysozoa</taxon>
        <taxon>Nematoda</taxon>
        <taxon>Chromadorea</taxon>
        <taxon>Rhabditida</taxon>
        <taxon>Tylenchina</taxon>
        <taxon>Tylenchomorpha</taxon>
        <taxon>Tylenchoidea</taxon>
        <taxon>Heteroderidae</taxon>
        <taxon>Heteroderinae</taxon>
        <taxon>Heterodera</taxon>
    </lineage>
</organism>
<protein>
    <submittedName>
        <fullName evidence="3">Uncharacterized protein</fullName>
    </submittedName>
</protein>
<sequence>MNNNNGKNSNNCDSADQARRCRKRDRADLLHEVEMDKIREEKRRRRQRRKNEEVQRQRDLLRLRTDYRNARCAVATGQYRMSCTGTTTFVAIPQIGQSHGQPSMPFTLAFSYEPAQPIGAPADLFGQPVVGTAPSPTPTVGEMSRSQTNVSKCGTRPTDPRAGVRGGGDLARMNIAPGKVFSNYIAGGPNGTNSGVANVLPVRTQCGGGGNGVPIGANSGVANVLPVRTQCGGGGNGVPIGANSGVANVLPVRTQCGGGGGGGVHNGANSGVANVLSVRTQCGGGGGVVQPNNARARTSIGFGMVRPIFTGGSVADGRAQIITRSVAAAAGTNGVRVNIKTLLPPPPQPPIFVRNAQPATNSKKKYSSDESSSSEGDAGPSAPKRRLIIASDDEEEKVEIEKEK</sequence>
<dbReference type="AlphaFoldDB" id="A0ABD2KXR2"/>
<evidence type="ECO:0000313" key="4">
    <source>
        <dbReference type="Proteomes" id="UP001620626"/>
    </source>
</evidence>
<keyword evidence="4" id="KW-1185">Reference proteome</keyword>
<feature type="compositionally biased region" description="Low complexity" evidence="2">
    <location>
        <begin position="369"/>
        <end position="382"/>
    </location>
</feature>